<proteinExistence type="predicted"/>
<accession>A0A5S5DPA4</accession>
<evidence type="ECO:0000313" key="2">
    <source>
        <dbReference type="EMBL" id="TYP97773.1"/>
    </source>
</evidence>
<protein>
    <submittedName>
        <fullName evidence="2">BON domain-containing protein</fullName>
    </submittedName>
</protein>
<dbReference type="EMBL" id="VNHX01000002">
    <property type="protein sequence ID" value="TYP97773.1"/>
    <property type="molecule type" value="Genomic_DNA"/>
</dbReference>
<dbReference type="InterPro" id="IPR007055">
    <property type="entry name" value="BON_dom"/>
</dbReference>
<sequence length="174" mass="18297">MYGSTLNGIIMKNKVKSWVFILLMTTAVVVGAISCKPKVSDADLKAKIETVTADHPNVVVSVKDGAVTLSGTVASEEDRSRLAEVAKNADPNNVKSVANELTVEAAPIITNTDDADLTAKVADATKDYPSVKAEVSSGIITVTGSIEQTRVQPLKMALDALNPKKVDMSGLTVK</sequence>
<dbReference type="Gene3D" id="3.30.1340.30">
    <property type="match status" value="1"/>
</dbReference>
<evidence type="ECO:0000259" key="1">
    <source>
        <dbReference type="PROSITE" id="PS50914"/>
    </source>
</evidence>
<organism evidence="2 3">
    <name type="scientific">Sphingobacterium allocomposti</name>
    <dbReference type="NCBI Taxonomy" id="415956"/>
    <lineage>
        <taxon>Bacteria</taxon>
        <taxon>Pseudomonadati</taxon>
        <taxon>Bacteroidota</taxon>
        <taxon>Sphingobacteriia</taxon>
        <taxon>Sphingobacteriales</taxon>
        <taxon>Sphingobacteriaceae</taxon>
        <taxon>Sphingobacterium</taxon>
    </lineage>
</organism>
<feature type="domain" description="BON" evidence="1">
    <location>
        <begin position="36"/>
        <end position="105"/>
    </location>
</feature>
<gene>
    <name evidence="2" type="ORF">BC792_102195</name>
</gene>
<name>A0A5S5DPA4_9SPHI</name>
<dbReference type="AlphaFoldDB" id="A0A5S5DPA4"/>
<dbReference type="Proteomes" id="UP000325105">
    <property type="component" value="Unassembled WGS sequence"/>
</dbReference>
<keyword evidence="3" id="KW-1185">Reference proteome</keyword>
<comment type="caution">
    <text evidence="2">The sequence shown here is derived from an EMBL/GenBank/DDBJ whole genome shotgun (WGS) entry which is preliminary data.</text>
</comment>
<dbReference type="PROSITE" id="PS50914">
    <property type="entry name" value="BON"/>
    <property type="match status" value="1"/>
</dbReference>
<evidence type="ECO:0000313" key="3">
    <source>
        <dbReference type="Proteomes" id="UP000325105"/>
    </source>
</evidence>
<dbReference type="Pfam" id="PF04972">
    <property type="entry name" value="BON"/>
    <property type="match status" value="1"/>
</dbReference>
<reference evidence="2 3" key="1">
    <citation type="submission" date="2019-07" db="EMBL/GenBank/DDBJ databases">
        <title>Genomic Encyclopedia of Archaeal and Bacterial Type Strains, Phase II (KMG-II): from individual species to whole genera.</title>
        <authorList>
            <person name="Goeker M."/>
        </authorList>
    </citation>
    <scope>NUCLEOTIDE SEQUENCE [LARGE SCALE GENOMIC DNA]</scope>
    <source>
        <strain evidence="2 3">DSM 18850</strain>
    </source>
</reference>